<dbReference type="GO" id="GO:0005506">
    <property type="term" value="F:iron ion binding"/>
    <property type="evidence" value="ECO:0007669"/>
    <property type="project" value="InterPro"/>
</dbReference>
<protein>
    <submittedName>
        <fullName evidence="3">Cytochrome P450</fullName>
    </submittedName>
</protein>
<dbReference type="GO" id="GO:0016705">
    <property type="term" value="F:oxidoreductase activity, acting on paired donors, with incorporation or reduction of molecular oxygen"/>
    <property type="evidence" value="ECO:0007669"/>
    <property type="project" value="InterPro"/>
</dbReference>
<feature type="compositionally biased region" description="Pro residues" evidence="2">
    <location>
        <begin position="481"/>
        <end position="493"/>
    </location>
</feature>
<name>A0A919KUK5_9ACTN</name>
<comment type="caution">
    <text evidence="3">The sequence shown here is derived from an EMBL/GenBank/DDBJ whole genome shotgun (WGS) entry which is preliminary data.</text>
</comment>
<evidence type="ECO:0000313" key="4">
    <source>
        <dbReference type="Proteomes" id="UP000603708"/>
    </source>
</evidence>
<dbReference type="GO" id="GO:0004497">
    <property type="term" value="F:monooxygenase activity"/>
    <property type="evidence" value="ECO:0007669"/>
    <property type="project" value="InterPro"/>
</dbReference>
<dbReference type="PANTHER" id="PTHR24305:SF166">
    <property type="entry name" value="CYTOCHROME P450 12A4, MITOCHONDRIAL-RELATED"/>
    <property type="match status" value="1"/>
</dbReference>
<evidence type="ECO:0000256" key="2">
    <source>
        <dbReference type="SAM" id="MobiDB-lite"/>
    </source>
</evidence>
<comment type="similarity">
    <text evidence="1">Belongs to the cytochrome P450 family.</text>
</comment>
<dbReference type="Pfam" id="PF00067">
    <property type="entry name" value="p450"/>
    <property type="match status" value="1"/>
</dbReference>
<reference evidence="3" key="2">
    <citation type="submission" date="2020-09" db="EMBL/GenBank/DDBJ databases">
        <authorList>
            <person name="Sun Q."/>
            <person name="Ohkuma M."/>
        </authorList>
    </citation>
    <scope>NUCLEOTIDE SEQUENCE</scope>
    <source>
        <strain evidence="3">JCM 5069</strain>
    </source>
</reference>
<evidence type="ECO:0000256" key="1">
    <source>
        <dbReference type="ARBA" id="ARBA00010617"/>
    </source>
</evidence>
<dbReference type="GO" id="GO:0020037">
    <property type="term" value="F:heme binding"/>
    <property type="evidence" value="ECO:0007669"/>
    <property type="project" value="InterPro"/>
</dbReference>
<organism evidence="3 4">
    <name type="scientific">Streptomyces sulfonofaciens</name>
    <dbReference type="NCBI Taxonomy" id="68272"/>
    <lineage>
        <taxon>Bacteria</taxon>
        <taxon>Bacillati</taxon>
        <taxon>Actinomycetota</taxon>
        <taxon>Actinomycetes</taxon>
        <taxon>Kitasatosporales</taxon>
        <taxon>Streptomycetaceae</taxon>
        <taxon>Streptomyces</taxon>
    </lineage>
</organism>
<dbReference type="InterPro" id="IPR036396">
    <property type="entry name" value="Cyt_P450_sf"/>
</dbReference>
<dbReference type="EMBL" id="BNCD01000003">
    <property type="protein sequence ID" value="GHH73720.1"/>
    <property type="molecule type" value="Genomic_DNA"/>
</dbReference>
<dbReference type="AlphaFoldDB" id="A0A919KUK5"/>
<proteinExistence type="inferred from homology"/>
<feature type="region of interest" description="Disordered" evidence="2">
    <location>
        <begin position="1"/>
        <end position="22"/>
    </location>
</feature>
<accession>A0A919KUK5</accession>
<keyword evidence="4" id="KW-1185">Reference proteome</keyword>
<sequence length="512" mass="55799">MVNGSAHGTAKSTAHGIAKAAGHRTAHRTAARLAAAGLVLSSPLWLPRSVVALRMKIFAKVNGDEGITLPNAEIGPERFEEIYSHPAANGRSRGAALSDLFWYWLSPGPEVHQEHLEAGERYAEVARCTQAVLAGASGDLTRAAGRCAAAALDELSRTRPTLVRLRDLMMPVWASFFYELVFKEPCPPAARDLITGNADDVVSALKCTRPRRMHRRARLTRYLVRRVAAGEVPHALPGGLSTRQRAHYLQGTFFNTAVVQMSEAMAHLLLVLAEHHEVQRRLADDPADERYLDHVMNETLRLYPLFGVAHRITTGDIDLGAGRAIPAGSVLCFSYPDYHSTGYTDPDTFAPERWETLSAKDAHHIPFGVAANRPCPAWRLAPLVMRAVTREVLARFTLDTAVSHTRSLPHRAPCLLVPRERPLPSAAARTVRGFLRVRDRCEDVVRAPVQLVLGTWMVLDARRRKPAETYFATHDTEGRPLPRPPHPAAPPTPGGGGGAAAPGGGGGCPFPH</sequence>
<dbReference type="PANTHER" id="PTHR24305">
    <property type="entry name" value="CYTOCHROME P450"/>
    <property type="match status" value="1"/>
</dbReference>
<dbReference type="Proteomes" id="UP000603708">
    <property type="component" value="Unassembled WGS sequence"/>
</dbReference>
<feature type="compositionally biased region" description="Gly residues" evidence="2">
    <location>
        <begin position="494"/>
        <end position="512"/>
    </location>
</feature>
<reference evidence="3" key="1">
    <citation type="journal article" date="2014" name="Int. J. Syst. Evol. Microbiol.">
        <title>Complete genome sequence of Corynebacterium casei LMG S-19264T (=DSM 44701T), isolated from a smear-ripened cheese.</title>
        <authorList>
            <consortium name="US DOE Joint Genome Institute (JGI-PGF)"/>
            <person name="Walter F."/>
            <person name="Albersmeier A."/>
            <person name="Kalinowski J."/>
            <person name="Ruckert C."/>
        </authorList>
    </citation>
    <scope>NUCLEOTIDE SEQUENCE</scope>
    <source>
        <strain evidence="3">JCM 5069</strain>
    </source>
</reference>
<gene>
    <name evidence="3" type="ORF">GCM10018793_12890</name>
</gene>
<evidence type="ECO:0000313" key="3">
    <source>
        <dbReference type="EMBL" id="GHH73720.1"/>
    </source>
</evidence>
<feature type="region of interest" description="Disordered" evidence="2">
    <location>
        <begin position="473"/>
        <end position="512"/>
    </location>
</feature>
<dbReference type="InterPro" id="IPR001128">
    <property type="entry name" value="Cyt_P450"/>
</dbReference>
<dbReference type="InterPro" id="IPR050121">
    <property type="entry name" value="Cytochrome_P450_monoxygenase"/>
</dbReference>
<dbReference type="SUPFAM" id="SSF48264">
    <property type="entry name" value="Cytochrome P450"/>
    <property type="match status" value="1"/>
</dbReference>
<dbReference type="Gene3D" id="1.10.630.10">
    <property type="entry name" value="Cytochrome P450"/>
    <property type="match status" value="1"/>
</dbReference>